<sequence>MAQTRPWRVDNPRRFGIGAAIGRWRRRVILSDIRLGVPQQG</sequence>
<evidence type="ECO:0000313" key="1">
    <source>
        <dbReference type="EMBL" id="AHC27944.1"/>
    </source>
</evidence>
<gene>
    <name evidence="1" type="ORF">D174_14145</name>
</gene>
<proteinExistence type="predicted"/>
<reference evidence="1 2" key="1">
    <citation type="journal article" date="2014" name="Genome Announc.">
        <title>Complete Genome Sequence of Sterol-Transforming Mycobacterium neoaurum Strain VKM Ac-1815D.</title>
        <authorList>
            <person name="Shtratnikova V.Y."/>
            <person name="Bragin E.Y."/>
            <person name="Dovbnya D.V."/>
            <person name="Pekov Y.A."/>
            <person name="Schelkunov M.I."/>
            <person name="Strizhov N."/>
            <person name="Ivashina T.V."/>
            <person name="Ashapkin V.V."/>
            <person name="Donova M.V."/>
        </authorList>
    </citation>
    <scope>NUCLEOTIDE SEQUENCE [LARGE SCALE GENOMIC DNA]</scope>
    <source>
        <strain evidence="1 2">VKM Ac-1815D</strain>
    </source>
</reference>
<dbReference type="Proteomes" id="UP000018763">
    <property type="component" value="Chromosome"/>
</dbReference>
<organism evidence="1 2">
    <name type="scientific">Mycolicibacterium neoaurum VKM Ac-1815D</name>
    <dbReference type="NCBI Taxonomy" id="700508"/>
    <lineage>
        <taxon>Bacteria</taxon>
        <taxon>Bacillati</taxon>
        <taxon>Actinomycetota</taxon>
        <taxon>Actinomycetes</taxon>
        <taxon>Mycobacteriales</taxon>
        <taxon>Mycobacteriaceae</taxon>
        <taxon>Mycolicibacterium</taxon>
    </lineage>
</organism>
<accession>V5XJQ1</accession>
<dbReference type="AlphaFoldDB" id="V5XJQ1"/>
<evidence type="ECO:0000313" key="2">
    <source>
        <dbReference type="Proteomes" id="UP000018763"/>
    </source>
</evidence>
<name>V5XJQ1_MYCNE</name>
<protein>
    <submittedName>
        <fullName evidence="1">Uncharacterized protein</fullName>
    </submittedName>
</protein>
<dbReference type="EMBL" id="CP006936">
    <property type="protein sequence ID" value="AHC27944.1"/>
    <property type="molecule type" value="Genomic_DNA"/>
</dbReference>
<keyword evidence="2" id="KW-1185">Reference proteome</keyword>